<dbReference type="AlphaFoldDB" id="I4E2K9"/>
<protein>
    <submittedName>
        <fullName evidence="1">Uncharacterized protein</fullName>
    </submittedName>
</protein>
<proteinExistence type="predicted"/>
<name>I4E2K9_NEIME</name>
<dbReference type="EMBL" id="FR845693">
    <property type="protein sequence ID" value="CCA43568.1"/>
    <property type="molecule type" value="Genomic_DNA"/>
</dbReference>
<organism evidence="1">
    <name type="scientific">Neisseria meningitidis alpha522</name>
    <dbReference type="NCBI Taxonomy" id="996307"/>
    <lineage>
        <taxon>Bacteria</taxon>
        <taxon>Pseudomonadati</taxon>
        <taxon>Pseudomonadota</taxon>
        <taxon>Betaproteobacteria</taxon>
        <taxon>Neisseriales</taxon>
        <taxon>Neisseriaceae</taxon>
        <taxon>Neisseria</taxon>
    </lineage>
</organism>
<reference evidence="1" key="1">
    <citation type="submission" date="2011-03" db="EMBL/GenBank/DDBJ databases">
        <title>Draft genome of Neisseria meningitidis strain alpha522.</title>
        <authorList>
            <person name="Schoen C."/>
            <person name="Blom J."/>
        </authorList>
    </citation>
    <scope>NUCLEOTIDE SEQUENCE</scope>
    <source>
        <strain evidence="1">Alpha522</strain>
    </source>
</reference>
<sequence length="35" mass="4022">MLIHYISMKKHGTFTKKIKQSNKHSRFNCTGAADV</sequence>
<gene>
    <name evidence="1" type="ORF">NMALPHA522_0027</name>
</gene>
<accession>I4E2K9</accession>
<evidence type="ECO:0000313" key="1">
    <source>
        <dbReference type="EMBL" id="CCA43568.1"/>
    </source>
</evidence>